<dbReference type="Pfam" id="PF02902">
    <property type="entry name" value="Peptidase_C48"/>
    <property type="match status" value="1"/>
</dbReference>
<dbReference type="SUPFAM" id="SSF54001">
    <property type="entry name" value="Cysteine proteinases"/>
    <property type="match status" value="1"/>
</dbReference>
<feature type="compositionally biased region" description="Acidic residues" evidence="3">
    <location>
        <begin position="34"/>
        <end position="51"/>
    </location>
</feature>
<evidence type="ECO:0000313" key="5">
    <source>
        <dbReference type="EMBL" id="KRG20508.1"/>
    </source>
</evidence>
<evidence type="ECO:0000256" key="2">
    <source>
        <dbReference type="ARBA" id="ARBA00022801"/>
    </source>
</evidence>
<evidence type="ECO:0000259" key="4">
    <source>
        <dbReference type="PROSITE" id="PS50600"/>
    </source>
</evidence>
<dbReference type="RefSeq" id="WP_075067049.1">
    <property type="nucleotide sequence ID" value="NZ_LKAJ02000001.1"/>
</dbReference>
<dbReference type="GO" id="GO:0006508">
    <property type="term" value="P:proteolysis"/>
    <property type="evidence" value="ECO:0007669"/>
    <property type="project" value="UniProtKB-KW"/>
</dbReference>
<dbReference type="EMBL" id="LKAJ02000001">
    <property type="protein sequence ID" value="MCS5712199.1"/>
    <property type="molecule type" value="Genomic_DNA"/>
</dbReference>
<comment type="caution">
    <text evidence="5">The sequence shown here is derived from an EMBL/GenBank/DDBJ whole genome shotgun (WGS) entry which is preliminary data.</text>
</comment>
<keyword evidence="7" id="KW-1185">Reference proteome</keyword>
<evidence type="ECO:0000313" key="7">
    <source>
        <dbReference type="Proteomes" id="UP000051497"/>
    </source>
</evidence>
<reference evidence="6" key="3">
    <citation type="submission" date="2021-06" db="EMBL/GenBank/DDBJ databases">
        <title>Genomic Description and Analysis of Intracellular Bacteria, Candidatus Berkiella cookevillensis and Candidatus Berkiella aquae.</title>
        <authorList>
            <person name="Kidane D.T."/>
            <person name="Mehari Y.T."/>
            <person name="Rice F.C."/>
            <person name="Arivett B.A."/>
            <person name="Farone A.L."/>
            <person name="Berk S.G."/>
            <person name="Farone M.B."/>
        </authorList>
    </citation>
    <scope>NUCLEOTIDE SEQUENCE</scope>
    <source>
        <strain evidence="6">HT99</strain>
    </source>
</reference>
<dbReference type="InterPro" id="IPR038765">
    <property type="entry name" value="Papain-like_cys_pep_sf"/>
</dbReference>
<dbReference type="GO" id="GO:0008234">
    <property type="term" value="F:cysteine-type peptidase activity"/>
    <property type="evidence" value="ECO:0007669"/>
    <property type="project" value="InterPro"/>
</dbReference>
<keyword evidence="1" id="KW-0645">Protease</keyword>
<feature type="domain" description="Ubiquitin-like protease family profile" evidence="4">
    <location>
        <begin position="138"/>
        <end position="300"/>
    </location>
</feature>
<protein>
    <recommendedName>
        <fullName evidence="4">Ubiquitin-like protease family profile domain-containing protein</fullName>
    </recommendedName>
</protein>
<reference evidence="6" key="2">
    <citation type="journal article" date="2016" name="Genome Announc.">
        <title>Draft Genome Sequences of Two Novel Amoeba-Resistant Intranuclear Bacteria, 'Candidatus Berkiella cookevillensis' and 'Candidatus Berkiella aquae'.</title>
        <authorList>
            <person name="Mehari Y.T."/>
            <person name="Arivett B.A."/>
            <person name="Farone A.L."/>
            <person name="Gunderson J.H."/>
            <person name="Farone M.B."/>
        </authorList>
    </citation>
    <scope>NUCLEOTIDE SEQUENCE</scope>
    <source>
        <strain evidence="6">HT99</strain>
    </source>
</reference>
<evidence type="ECO:0000256" key="1">
    <source>
        <dbReference type="ARBA" id="ARBA00022670"/>
    </source>
</evidence>
<name>A0A0Q9YIT7_9GAMM</name>
<evidence type="ECO:0000256" key="3">
    <source>
        <dbReference type="SAM" id="MobiDB-lite"/>
    </source>
</evidence>
<evidence type="ECO:0000313" key="6">
    <source>
        <dbReference type="EMBL" id="MCS5712199.1"/>
    </source>
</evidence>
<feature type="region of interest" description="Disordered" evidence="3">
    <location>
        <begin position="34"/>
        <end position="59"/>
    </location>
</feature>
<gene>
    <name evidence="6" type="ORF">HT99x_012215</name>
    <name evidence="5" type="ORF">HT99x_02438</name>
</gene>
<proteinExistence type="predicted"/>
<sequence>MKNGIKVKKPEVIDITDEDDEISREEYSLIEISDSDEGSELDLVSSEEEAERVEPSSRRPKHTIAIVLEEDDKESAAEKALKLQQHTLTLQYLKKLEMGDTVKKSATLETVRKGYFRVKSLAQEKYSAKDKVKALQQLIALNPDLKDESARRLLKDEWMNTSTIEAFFNLLEEDYSVSVLNSDLAVKPNFCEQLRRKEKIFNAMQVKLQSRRILWPMCDDTHWYLVVINKRTDGRYDLFCLDSLNTKTQDFLDKAVDFLQAMFPEKDLEELVVKKEHIQIPEQDNNRDCGASICFWGERTAKNKTLPRPSKGSCDYSSFRKDIADRFARKIHEDETPVTLSSTRKIRNQ</sequence>
<dbReference type="InterPro" id="IPR003653">
    <property type="entry name" value="Peptidase_C48_C"/>
</dbReference>
<accession>A0A0Q9YIT7</accession>
<dbReference type="Proteomes" id="UP000051497">
    <property type="component" value="Unassembled WGS sequence"/>
</dbReference>
<dbReference type="EMBL" id="LKAJ01000011">
    <property type="protein sequence ID" value="KRG20508.1"/>
    <property type="molecule type" value="Genomic_DNA"/>
</dbReference>
<reference evidence="5" key="1">
    <citation type="submission" date="2015-09" db="EMBL/GenBank/DDBJ databases">
        <title>Draft Genome Sequences of Two Novel Amoeba-resistant Intranuclear Bacteria, Candidatus Berkiella cookevillensis and Candidatus Berkiella aquae.</title>
        <authorList>
            <person name="Mehari Y.T."/>
            <person name="Arivett B.A."/>
            <person name="Farone A.L."/>
            <person name="Gunderson J.H."/>
            <person name="Farone M.B."/>
        </authorList>
    </citation>
    <scope>NUCLEOTIDE SEQUENCE [LARGE SCALE GENOMIC DNA]</scope>
    <source>
        <strain evidence="5">HT99</strain>
    </source>
</reference>
<dbReference type="AlphaFoldDB" id="A0A0Q9YIT7"/>
<dbReference type="Gene3D" id="3.40.395.10">
    <property type="entry name" value="Adenoviral Proteinase, Chain A"/>
    <property type="match status" value="1"/>
</dbReference>
<dbReference type="OrthoDB" id="8283706at2"/>
<dbReference type="PROSITE" id="PS50600">
    <property type="entry name" value="ULP_PROTEASE"/>
    <property type="match status" value="1"/>
</dbReference>
<organism evidence="5">
    <name type="scientific">Candidatus Berkiella aquae</name>
    <dbReference type="NCBI Taxonomy" id="295108"/>
    <lineage>
        <taxon>Bacteria</taxon>
        <taxon>Pseudomonadati</taxon>
        <taxon>Pseudomonadota</taxon>
        <taxon>Gammaproteobacteria</taxon>
        <taxon>Candidatus Berkiellales</taxon>
        <taxon>Candidatus Berkiellaceae</taxon>
        <taxon>Candidatus Berkiella</taxon>
    </lineage>
</organism>
<keyword evidence="2" id="KW-0378">Hydrolase</keyword>